<keyword evidence="1" id="KW-0547">Nucleotide-binding</keyword>
<dbReference type="Gene3D" id="1.10.10.10">
    <property type="entry name" value="Winged helix-like DNA-binding domain superfamily/Winged helix DNA-binding domain"/>
    <property type="match status" value="1"/>
</dbReference>
<accession>A0A2S0WMV4</accession>
<dbReference type="GO" id="GO:0005524">
    <property type="term" value="F:ATP binding"/>
    <property type="evidence" value="ECO:0007669"/>
    <property type="project" value="UniProtKB-KW"/>
</dbReference>
<dbReference type="SUPFAM" id="SSF52540">
    <property type="entry name" value="P-loop containing nucleoside triphosphate hydrolases"/>
    <property type="match status" value="1"/>
</dbReference>
<reference evidence="4" key="1">
    <citation type="submission" date="2018-01" db="EMBL/GenBank/DDBJ databases">
        <authorList>
            <person name="Li J."/>
        </authorList>
    </citation>
    <scope>NUCLEOTIDE SEQUENCE [LARGE SCALE GENOMIC DNA]</scope>
    <source>
        <strain evidence="4">592</strain>
    </source>
</reference>
<sequence length="907" mass="97210">MELIGRRAECRQLDEVLHAVRSGAGRALVLRGYTGVGKSALMEYAVRQAAGCRVVRVAGFESEKELAYAGLQHLCTPILDRLDQLPDPQRDALSTAFGLSAGPVPDQMLIGLAVLSLMSHAAEGQPLICVIDDLQWLDRASVRVLSFVARRLAAESTAIFMATRTDDPQIANLPTMEVEGLGRAAAAALLDTVWTGPLDERVRQRIIAETRGNPLALIELPHDLMGHELAGGFGMHSPAGLSARIEESFLRRVEALPHDTRRLLLIAAAEPTGDPTITWRAGALLGIDIKAAAPAVADGLAEFGVQVRFRHCLVRSATYRSAPLQELQMVHQALADVTDAERDPDRRAWHRAQAARGPDESVAAELERCADRARARGGLAAAAAFLEYATMLTLDPNLRVDRALAAAGAKVEAGAYEAAADLLDVVEQSANTDHQAARAELLRARLAYVVGRGSDAPPLLLKAARRLAPIDPALSRATHLHALQAAISAGRLSMGGVMEVAEAARNLSYPADPTLTDLLLKGFSTYCTEGIVPALPILRRAVAAARGDVPEHERNLLWLAGMAALPIWDGESWDVLSARHVELARRAGALAELPLALISRSMMLVFSGELTAAGVLLDELKTVTEATGLALGPEPGLVLAAFSGDQAEVRAIIESTTADIMLRGEGIWLSTAEFCEALLNNGSGDYAAALPLAERAAAQADLSSSSKRAEVELVEAAVRAGETSTAAEMFARLQEETSASGTDWALGIESRSRALLSEGPQAERLYLKAIERLGRTRMRADLARAHLLYGEWLRRERRRIDARAQLRIAHDMFELMGMAGFAARARTELLATGETVTKRTTAPSGPQLTAQEAQVARLASEGLTNGEVGARLFISPRTVQYHLSKVFTKLGISSRAQLADVLSSHES</sequence>
<dbReference type="Proteomes" id="UP000244384">
    <property type="component" value="Chromosome"/>
</dbReference>
<dbReference type="SUPFAM" id="SSF46894">
    <property type="entry name" value="C-terminal effector domain of the bipartite response regulators"/>
    <property type="match status" value="1"/>
</dbReference>
<evidence type="ECO:0000313" key="4">
    <source>
        <dbReference type="Proteomes" id="UP000244384"/>
    </source>
</evidence>
<dbReference type="Pfam" id="PF13191">
    <property type="entry name" value="AAA_16"/>
    <property type="match status" value="1"/>
</dbReference>
<dbReference type="SMART" id="SM00421">
    <property type="entry name" value="HTH_LUXR"/>
    <property type="match status" value="1"/>
</dbReference>
<dbReference type="GO" id="GO:0003677">
    <property type="term" value="F:DNA binding"/>
    <property type="evidence" value="ECO:0007669"/>
    <property type="project" value="InterPro"/>
</dbReference>
<proteinExistence type="predicted"/>
<dbReference type="InterPro" id="IPR041664">
    <property type="entry name" value="AAA_16"/>
</dbReference>
<dbReference type="InterPro" id="IPR016032">
    <property type="entry name" value="Sig_transdc_resp-reg_C-effctor"/>
</dbReference>
<evidence type="ECO:0000256" key="1">
    <source>
        <dbReference type="ARBA" id="ARBA00022741"/>
    </source>
</evidence>
<dbReference type="InterPro" id="IPR036388">
    <property type="entry name" value="WH-like_DNA-bd_sf"/>
</dbReference>
<dbReference type="PRINTS" id="PR00038">
    <property type="entry name" value="HTHLUXR"/>
</dbReference>
<keyword evidence="4" id="KW-1185">Reference proteome</keyword>
<dbReference type="InterPro" id="IPR027417">
    <property type="entry name" value="P-loop_NTPase"/>
</dbReference>
<dbReference type="OrthoDB" id="27092at2"/>
<dbReference type="Pfam" id="PF00196">
    <property type="entry name" value="GerE"/>
    <property type="match status" value="1"/>
</dbReference>
<name>A0A2S0WMV4_9ACTN</name>
<dbReference type="InterPro" id="IPR000792">
    <property type="entry name" value="Tscrpt_reg_LuxR_C"/>
</dbReference>
<gene>
    <name evidence="3" type="ORF">C3E78_10530</name>
</gene>
<dbReference type="PANTHER" id="PTHR16305">
    <property type="entry name" value="TESTICULAR SOLUBLE ADENYLYL CYCLASE"/>
    <property type="match status" value="1"/>
</dbReference>
<dbReference type="PANTHER" id="PTHR16305:SF35">
    <property type="entry name" value="TRANSCRIPTIONAL ACTIVATOR DOMAIN"/>
    <property type="match status" value="1"/>
</dbReference>
<dbReference type="Gene3D" id="3.40.50.300">
    <property type="entry name" value="P-loop containing nucleotide triphosphate hydrolases"/>
    <property type="match status" value="1"/>
</dbReference>
<dbReference type="EMBL" id="CP026952">
    <property type="protein sequence ID" value="AWB92600.1"/>
    <property type="molecule type" value="Genomic_DNA"/>
</dbReference>
<evidence type="ECO:0000313" key="3">
    <source>
        <dbReference type="EMBL" id="AWB92600.1"/>
    </source>
</evidence>
<accession>A0A5F2EZL2</accession>
<protein>
    <submittedName>
        <fullName evidence="3">LuxR family transcriptional regulator</fullName>
    </submittedName>
</protein>
<dbReference type="RefSeq" id="WP_108578245.1">
    <property type="nucleotide sequence ID" value="NZ_CP026952.1"/>
</dbReference>
<keyword evidence="2" id="KW-0067">ATP-binding</keyword>
<dbReference type="PROSITE" id="PS50043">
    <property type="entry name" value="HTH_LUXR_2"/>
    <property type="match status" value="1"/>
</dbReference>
<evidence type="ECO:0000256" key="2">
    <source>
        <dbReference type="ARBA" id="ARBA00022840"/>
    </source>
</evidence>
<organism evidence="3 4">
    <name type="scientific">Aeromicrobium chenweiae</name>
    <dbReference type="NCBI Taxonomy" id="2079793"/>
    <lineage>
        <taxon>Bacteria</taxon>
        <taxon>Bacillati</taxon>
        <taxon>Actinomycetota</taxon>
        <taxon>Actinomycetes</taxon>
        <taxon>Propionibacteriales</taxon>
        <taxon>Nocardioidaceae</taxon>
        <taxon>Aeromicrobium</taxon>
    </lineage>
</organism>
<dbReference type="KEGG" id="aez:C3E78_10530"/>
<dbReference type="GO" id="GO:0006355">
    <property type="term" value="P:regulation of DNA-templated transcription"/>
    <property type="evidence" value="ECO:0007669"/>
    <property type="project" value="InterPro"/>
</dbReference>
<dbReference type="GO" id="GO:0004016">
    <property type="term" value="F:adenylate cyclase activity"/>
    <property type="evidence" value="ECO:0007669"/>
    <property type="project" value="TreeGrafter"/>
</dbReference>
<dbReference type="GO" id="GO:0005737">
    <property type="term" value="C:cytoplasm"/>
    <property type="evidence" value="ECO:0007669"/>
    <property type="project" value="TreeGrafter"/>
</dbReference>
<dbReference type="CDD" id="cd06170">
    <property type="entry name" value="LuxR_C_like"/>
    <property type="match status" value="1"/>
</dbReference>
<dbReference type="AlphaFoldDB" id="A0A2S0WMV4"/>